<dbReference type="OrthoDB" id="9909394at2759"/>
<evidence type="ECO:0000256" key="1">
    <source>
        <dbReference type="SAM" id="MobiDB-lite"/>
    </source>
</evidence>
<feature type="region of interest" description="Disordered" evidence="1">
    <location>
        <begin position="1"/>
        <end position="109"/>
    </location>
</feature>
<dbReference type="EMBL" id="KV949102">
    <property type="protein sequence ID" value="PIO25811.1"/>
    <property type="molecule type" value="Genomic_DNA"/>
</dbReference>
<gene>
    <name evidence="2" type="ORF">AB205_0036310</name>
</gene>
<protein>
    <submittedName>
        <fullName evidence="2">Uncharacterized protein</fullName>
    </submittedName>
</protein>
<evidence type="ECO:0000313" key="2">
    <source>
        <dbReference type="EMBL" id="PIO25811.1"/>
    </source>
</evidence>
<organism evidence="2 3">
    <name type="scientific">Aquarana catesbeiana</name>
    <name type="common">American bullfrog</name>
    <name type="synonym">Rana catesbeiana</name>
    <dbReference type="NCBI Taxonomy" id="8400"/>
    <lineage>
        <taxon>Eukaryota</taxon>
        <taxon>Metazoa</taxon>
        <taxon>Chordata</taxon>
        <taxon>Craniata</taxon>
        <taxon>Vertebrata</taxon>
        <taxon>Euteleostomi</taxon>
        <taxon>Amphibia</taxon>
        <taxon>Batrachia</taxon>
        <taxon>Anura</taxon>
        <taxon>Neobatrachia</taxon>
        <taxon>Ranoidea</taxon>
        <taxon>Ranidae</taxon>
        <taxon>Aquarana</taxon>
    </lineage>
</organism>
<evidence type="ECO:0000313" key="3">
    <source>
        <dbReference type="Proteomes" id="UP000228934"/>
    </source>
</evidence>
<feature type="compositionally biased region" description="Basic residues" evidence="1">
    <location>
        <begin position="13"/>
        <end position="29"/>
    </location>
</feature>
<sequence length="197" mass="22802">KKFFFSSEQTQTRSKRPRQTRGTGSRRRKQVTEPEQQLEPQPESEPKIEPDHKHEQAAEPQHEPEPHHEDEQATEPQHEPGPKNEPGHEQATEGQHEFMPENKSAIGYDVQQDLSQQEPLEHLEYHEDPVVTATEGETAEETYAVHEEADGRFHQDITSLITDKEEVAEVEPEPLIVPPEVLKFPEQEEHQYYTPLL</sequence>
<feature type="non-terminal residue" evidence="2">
    <location>
        <position position="197"/>
    </location>
</feature>
<proteinExistence type="predicted"/>
<dbReference type="AlphaFoldDB" id="A0A2G9REX7"/>
<keyword evidence="3" id="KW-1185">Reference proteome</keyword>
<dbReference type="Proteomes" id="UP000228934">
    <property type="component" value="Unassembled WGS sequence"/>
</dbReference>
<feature type="compositionally biased region" description="Basic and acidic residues" evidence="1">
    <location>
        <begin position="44"/>
        <end position="100"/>
    </location>
</feature>
<accession>A0A2G9REX7</accession>
<name>A0A2G9REX7_AQUCT</name>
<feature type="non-terminal residue" evidence="2">
    <location>
        <position position="1"/>
    </location>
</feature>
<reference evidence="3" key="1">
    <citation type="journal article" date="2017" name="Nat. Commun.">
        <title>The North American bullfrog draft genome provides insight into hormonal regulation of long noncoding RNA.</title>
        <authorList>
            <person name="Hammond S.A."/>
            <person name="Warren R.L."/>
            <person name="Vandervalk B.P."/>
            <person name="Kucuk E."/>
            <person name="Khan H."/>
            <person name="Gibb E.A."/>
            <person name="Pandoh P."/>
            <person name="Kirk H."/>
            <person name="Zhao Y."/>
            <person name="Jones M."/>
            <person name="Mungall A.J."/>
            <person name="Coope R."/>
            <person name="Pleasance S."/>
            <person name="Moore R.A."/>
            <person name="Holt R.A."/>
            <person name="Round J.M."/>
            <person name="Ohora S."/>
            <person name="Walle B.V."/>
            <person name="Veldhoen N."/>
            <person name="Helbing C.C."/>
            <person name="Birol I."/>
        </authorList>
    </citation>
    <scope>NUCLEOTIDE SEQUENCE [LARGE SCALE GENOMIC DNA]</scope>
</reference>
<feature type="compositionally biased region" description="Polar residues" evidence="1">
    <location>
        <begin position="1"/>
        <end position="12"/>
    </location>
</feature>